<evidence type="ECO:0000256" key="1">
    <source>
        <dbReference type="SAM" id="MobiDB-lite"/>
    </source>
</evidence>
<dbReference type="Proteomes" id="UP000273516">
    <property type="component" value="Unassembled WGS sequence"/>
</dbReference>
<feature type="region of interest" description="Disordered" evidence="1">
    <location>
        <begin position="1"/>
        <end position="79"/>
    </location>
</feature>
<dbReference type="RefSeq" id="WP_122113145.1">
    <property type="nucleotide sequence ID" value="NZ_QOKZ01000005.1"/>
</dbReference>
<keyword evidence="3" id="KW-1185">Reference proteome</keyword>
<evidence type="ECO:0000313" key="3">
    <source>
        <dbReference type="Proteomes" id="UP000273516"/>
    </source>
</evidence>
<feature type="compositionally biased region" description="Basic and acidic residues" evidence="1">
    <location>
        <begin position="14"/>
        <end position="28"/>
    </location>
</feature>
<dbReference type="EMBL" id="QOKZ01000005">
    <property type="protein sequence ID" value="RMC34434.1"/>
    <property type="molecule type" value="Genomic_DNA"/>
</dbReference>
<reference evidence="2 3" key="1">
    <citation type="submission" date="2018-07" db="EMBL/GenBank/DDBJ databases">
        <authorList>
            <person name="Zhang Y."/>
            <person name="Wang L."/>
            <person name="Ma S."/>
        </authorList>
    </citation>
    <scope>NUCLEOTIDE SEQUENCE [LARGE SCALE GENOMIC DNA]</scope>
    <source>
        <strain evidence="2 3">4-2</strain>
    </source>
</reference>
<proteinExistence type="predicted"/>
<name>A0A3M0MDN6_9RHOB</name>
<gene>
    <name evidence="2" type="ORF">C9E81_14955</name>
</gene>
<protein>
    <submittedName>
        <fullName evidence="2">Uncharacterized protein</fullName>
    </submittedName>
</protein>
<dbReference type="AlphaFoldDB" id="A0A3M0MDN6"/>
<accession>A0A3M0MDN6</accession>
<comment type="caution">
    <text evidence="2">The sequence shown here is derived from an EMBL/GenBank/DDBJ whole genome shotgun (WGS) entry which is preliminary data.</text>
</comment>
<evidence type="ECO:0000313" key="2">
    <source>
        <dbReference type="EMBL" id="RMC34434.1"/>
    </source>
</evidence>
<sequence>MADRSKDRRRPGKGRNEGEAGSREDRLRAALRANLARRKAQARARSDRNAPDTGNNEAGNNEAGNNEAGGGKDTGGDDS</sequence>
<organism evidence="2 3">
    <name type="scientific">Paracoccus alkanivorans</name>
    <dbReference type="NCBI Taxonomy" id="2116655"/>
    <lineage>
        <taxon>Bacteria</taxon>
        <taxon>Pseudomonadati</taxon>
        <taxon>Pseudomonadota</taxon>
        <taxon>Alphaproteobacteria</taxon>
        <taxon>Rhodobacterales</taxon>
        <taxon>Paracoccaceae</taxon>
        <taxon>Paracoccus</taxon>
    </lineage>
</organism>
<feature type="compositionally biased region" description="Low complexity" evidence="1">
    <location>
        <begin position="54"/>
        <end position="66"/>
    </location>
</feature>